<dbReference type="AlphaFoldDB" id="A0AAN8NEN4"/>
<feature type="compositionally biased region" description="Polar residues" evidence="1">
    <location>
        <begin position="19"/>
        <end position="37"/>
    </location>
</feature>
<gene>
    <name evidence="2" type="ORF">TWF718_001961</name>
</gene>
<organism evidence="2 3">
    <name type="scientific">Orbilia javanica</name>
    <dbReference type="NCBI Taxonomy" id="47235"/>
    <lineage>
        <taxon>Eukaryota</taxon>
        <taxon>Fungi</taxon>
        <taxon>Dikarya</taxon>
        <taxon>Ascomycota</taxon>
        <taxon>Pezizomycotina</taxon>
        <taxon>Orbiliomycetes</taxon>
        <taxon>Orbiliales</taxon>
        <taxon>Orbiliaceae</taxon>
        <taxon>Orbilia</taxon>
    </lineage>
</organism>
<evidence type="ECO:0000313" key="2">
    <source>
        <dbReference type="EMBL" id="KAK6357654.1"/>
    </source>
</evidence>
<keyword evidence="3" id="KW-1185">Reference proteome</keyword>
<evidence type="ECO:0000313" key="3">
    <source>
        <dbReference type="Proteomes" id="UP001313282"/>
    </source>
</evidence>
<sequence length="264" mass="29360">MNSQYEDQYAWAAPPPSYHDTTSSRAGTSRPSTSGTGASYPADVKEDLQDTESTTGVPQLPGYSTYTVEFAKNSFHMDYLIKDATDKPFLYVDNKAFPAAFRGGKPDVIVHEGGDNTGPIVFASRSNVIGTCHEICFGDPALSPHYTELKLKNWVSLTTTWSPPDSEKKYKFERIYGKEAEILGGRRASMLSLKLTDVETGEIMATYLNDGFKTWRRAGTYQIKRNPEIGDEWDKFVICVCGVLTEKERRARRWRSHGCGGGGP</sequence>
<name>A0AAN8NEN4_9PEZI</name>
<feature type="region of interest" description="Disordered" evidence="1">
    <location>
        <begin position="1"/>
        <end position="42"/>
    </location>
</feature>
<comment type="caution">
    <text evidence="2">The sequence shown here is derived from an EMBL/GenBank/DDBJ whole genome shotgun (WGS) entry which is preliminary data.</text>
</comment>
<dbReference type="Proteomes" id="UP001313282">
    <property type="component" value="Unassembled WGS sequence"/>
</dbReference>
<dbReference type="EMBL" id="JAVHNR010000001">
    <property type="protein sequence ID" value="KAK6357654.1"/>
    <property type="molecule type" value="Genomic_DNA"/>
</dbReference>
<protein>
    <submittedName>
        <fullName evidence="2">Uncharacterized protein</fullName>
    </submittedName>
</protein>
<evidence type="ECO:0000256" key="1">
    <source>
        <dbReference type="SAM" id="MobiDB-lite"/>
    </source>
</evidence>
<accession>A0AAN8NEN4</accession>
<proteinExistence type="predicted"/>
<reference evidence="2 3" key="1">
    <citation type="submission" date="2019-10" db="EMBL/GenBank/DDBJ databases">
        <authorList>
            <person name="Palmer J.M."/>
        </authorList>
    </citation>
    <scope>NUCLEOTIDE SEQUENCE [LARGE SCALE GENOMIC DNA]</scope>
    <source>
        <strain evidence="2 3">TWF718</strain>
    </source>
</reference>